<evidence type="ECO:0008006" key="3">
    <source>
        <dbReference type="Google" id="ProtNLM"/>
    </source>
</evidence>
<proteinExistence type="predicted"/>
<dbReference type="PANTHER" id="PTHR40866:SF1">
    <property type="entry name" value="BED-TYPE DOMAIN-CONTAINING PROTEIN"/>
    <property type="match status" value="1"/>
</dbReference>
<name>A0AAD9G3A4_9STRA</name>
<keyword evidence="2" id="KW-1185">Reference proteome</keyword>
<gene>
    <name evidence="1" type="ORF">P3T76_013092</name>
</gene>
<accession>A0AAD9G3A4</accession>
<dbReference type="AlphaFoldDB" id="A0AAD9G3A4"/>
<dbReference type="Proteomes" id="UP001259832">
    <property type="component" value="Unassembled WGS sequence"/>
</dbReference>
<comment type="caution">
    <text evidence="1">The sequence shown here is derived from an EMBL/GenBank/DDBJ whole genome shotgun (WGS) entry which is preliminary data.</text>
</comment>
<protein>
    <recommendedName>
        <fullName evidence="3">HAT C-terminal dimerisation domain-containing protein</fullName>
    </recommendedName>
</protein>
<sequence>MTALRLPNNAALLERHTPLVAETPNLTRWTSVWKMIDKYIRIRDAAKHVGAVEDLLPRGSDHRRIVTLHEKMKELNSICENLQHHKRTLEEVRALFDACIEKYPVMSKYLDADAKIVHAPCFEKAVVKAIRGGVLSRAEQTILEPFRAELPFETEREPPTTDFAAAVLREAKRPRLGRHSAVNYVPLLSTISPTSNRCERLFSECKYVLESHRSSMHPATFERLMF</sequence>
<reference evidence="1" key="1">
    <citation type="submission" date="2023-08" db="EMBL/GenBank/DDBJ databases">
        <title>Reference Genome Resource for the Citrus Pathogen Phytophthora citrophthora.</title>
        <authorList>
            <person name="Moller H."/>
            <person name="Coetzee B."/>
            <person name="Rose L.J."/>
            <person name="Van Niekerk J.M."/>
        </authorList>
    </citation>
    <scope>NUCLEOTIDE SEQUENCE</scope>
    <source>
        <strain evidence="1">STE-U-9442</strain>
    </source>
</reference>
<evidence type="ECO:0000313" key="2">
    <source>
        <dbReference type="Proteomes" id="UP001259832"/>
    </source>
</evidence>
<dbReference type="PANTHER" id="PTHR40866">
    <property type="entry name" value="BED-TYPE DOMAIN-CONTAINING PROTEIN"/>
    <property type="match status" value="1"/>
</dbReference>
<dbReference type="InterPro" id="IPR012337">
    <property type="entry name" value="RNaseH-like_sf"/>
</dbReference>
<organism evidence="1 2">
    <name type="scientific">Phytophthora citrophthora</name>
    <dbReference type="NCBI Taxonomy" id="4793"/>
    <lineage>
        <taxon>Eukaryota</taxon>
        <taxon>Sar</taxon>
        <taxon>Stramenopiles</taxon>
        <taxon>Oomycota</taxon>
        <taxon>Peronosporomycetes</taxon>
        <taxon>Peronosporales</taxon>
        <taxon>Peronosporaceae</taxon>
        <taxon>Phytophthora</taxon>
    </lineage>
</organism>
<dbReference type="EMBL" id="JASMQC010000034">
    <property type="protein sequence ID" value="KAK1931336.1"/>
    <property type="molecule type" value="Genomic_DNA"/>
</dbReference>
<dbReference type="SUPFAM" id="SSF53098">
    <property type="entry name" value="Ribonuclease H-like"/>
    <property type="match status" value="1"/>
</dbReference>
<evidence type="ECO:0000313" key="1">
    <source>
        <dbReference type="EMBL" id="KAK1931336.1"/>
    </source>
</evidence>